<protein>
    <recommendedName>
        <fullName evidence="8">FAD synthase</fullName>
        <ecNumber evidence="8">2.7.7.2</ecNumber>
    </recommendedName>
    <alternativeName>
        <fullName evidence="8">FMN adenylyltransferase</fullName>
    </alternativeName>
    <alternativeName>
        <fullName evidence="8">Flavin adenine dinucleotide synthase</fullName>
    </alternativeName>
</protein>
<comment type="cofactor">
    <cofactor evidence="8">
        <name>a divalent metal cation</name>
        <dbReference type="ChEBI" id="CHEBI:60240"/>
    </cofactor>
</comment>
<organism evidence="11 12">
    <name type="scientific">Candidatus Marsarchaeota G2 archaeon ECH_B_SAG-M15</name>
    <dbReference type="NCBI Taxonomy" id="1978162"/>
    <lineage>
        <taxon>Archaea</taxon>
        <taxon>Candidatus Marsarchaeota</taxon>
        <taxon>Candidatus Marsarchaeota group 2</taxon>
    </lineage>
</organism>
<evidence type="ECO:0000259" key="9">
    <source>
        <dbReference type="Pfam" id="PF01467"/>
    </source>
</evidence>
<dbReference type="Pfam" id="PF01467">
    <property type="entry name" value="CTP_transf_like"/>
    <property type="match status" value="1"/>
</dbReference>
<feature type="binding site" evidence="8">
    <location>
        <begin position="88"/>
        <end position="89"/>
    </location>
    <ligand>
        <name>ATP</name>
        <dbReference type="ChEBI" id="CHEBI:30616"/>
    </ligand>
</feature>
<dbReference type="GO" id="GO:0046444">
    <property type="term" value="P:FMN metabolic process"/>
    <property type="evidence" value="ECO:0007669"/>
    <property type="project" value="UniProtKB-UniRule"/>
</dbReference>
<dbReference type="InterPro" id="IPR023140">
    <property type="entry name" value="DUF357"/>
</dbReference>
<reference evidence="11 12" key="1">
    <citation type="submission" date="2017-04" db="EMBL/GenBank/DDBJ databases">
        <title>Novel microbial lineages endemic to geothermal iron-oxide mats fill important gaps in the evolutionary history of Archaea.</title>
        <authorList>
            <person name="Jay Z.J."/>
            <person name="Beam J.P."/>
            <person name="Dlakic M."/>
            <person name="Rusch D.B."/>
            <person name="Kozubal M.A."/>
            <person name="Inskeep W.P."/>
        </authorList>
    </citation>
    <scope>NUCLEOTIDE SEQUENCE [LARGE SCALE GENOMIC DNA]</scope>
    <source>
        <strain evidence="11">ECH_B_SAG-M15</strain>
    </source>
</reference>
<dbReference type="Pfam" id="PF04010">
    <property type="entry name" value="DUF357"/>
    <property type="match status" value="1"/>
</dbReference>
<dbReference type="HAMAP" id="MF_02115">
    <property type="entry name" value="FAD_synth_arch"/>
    <property type="match status" value="1"/>
</dbReference>
<dbReference type="GO" id="GO:0006747">
    <property type="term" value="P:FAD biosynthetic process"/>
    <property type="evidence" value="ECO:0007669"/>
    <property type="project" value="UniProtKB-UniRule"/>
</dbReference>
<evidence type="ECO:0000313" key="12">
    <source>
        <dbReference type="Proteomes" id="UP000240490"/>
    </source>
</evidence>
<keyword evidence="1 8" id="KW-0285">Flavoprotein</keyword>
<evidence type="ECO:0000256" key="6">
    <source>
        <dbReference type="ARBA" id="ARBA00022827"/>
    </source>
</evidence>
<dbReference type="Gene3D" id="1.20.1270.90">
    <property type="entry name" value="AF1782-like"/>
    <property type="match status" value="1"/>
</dbReference>
<keyword evidence="5 8" id="KW-0547">Nucleotide-binding</keyword>
<accession>A0A2R6AUN2</accession>
<dbReference type="EC" id="2.7.7.2" evidence="8"/>
<dbReference type="Gene3D" id="3.40.50.620">
    <property type="entry name" value="HUPs"/>
    <property type="match status" value="1"/>
</dbReference>
<dbReference type="CDD" id="cd02170">
    <property type="entry name" value="cytidylyltransferase"/>
    <property type="match status" value="1"/>
</dbReference>
<dbReference type="SUPFAM" id="SSF52374">
    <property type="entry name" value="Nucleotidylyl transferase"/>
    <property type="match status" value="1"/>
</dbReference>
<keyword evidence="4 8" id="KW-0548">Nucleotidyltransferase</keyword>
<evidence type="ECO:0000256" key="4">
    <source>
        <dbReference type="ARBA" id="ARBA00022695"/>
    </source>
</evidence>
<dbReference type="PANTHER" id="PTHR43793:SF1">
    <property type="entry name" value="FAD SYNTHASE"/>
    <property type="match status" value="1"/>
</dbReference>
<dbReference type="EMBL" id="NEXJ01000097">
    <property type="protein sequence ID" value="PSN90094.1"/>
    <property type="molecule type" value="Genomic_DNA"/>
</dbReference>
<dbReference type="AlphaFoldDB" id="A0A2R6AUN2"/>
<proteinExistence type="inferred from homology"/>
<feature type="binding site" evidence="8">
    <location>
        <position position="172"/>
    </location>
    <ligand>
        <name>ATP</name>
        <dbReference type="ChEBI" id="CHEBI:30616"/>
    </ligand>
</feature>
<dbReference type="NCBIfam" id="TIGR00125">
    <property type="entry name" value="cyt_tran_rel"/>
    <property type="match status" value="1"/>
</dbReference>
<dbReference type="InterPro" id="IPR014729">
    <property type="entry name" value="Rossmann-like_a/b/a_fold"/>
</dbReference>
<name>A0A2R6AUN2_9ARCH</name>
<comment type="subunit">
    <text evidence="8">Homodimer.</text>
</comment>
<dbReference type="InterPro" id="IPR036809">
    <property type="entry name" value="AF1782-like_sf"/>
</dbReference>
<comment type="caution">
    <text evidence="11">The sequence shown here is derived from an EMBL/GenBank/DDBJ whole genome shotgun (WGS) entry which is preliminary data.</text>
</comment>
<comment type="catalytic activity">
    <reaction evidence="8">
        <text>FMN + ATP + H(+) = FAD + diphosphate</text>
        <dbReference type="Rhea" id="RHEA:17237"/>
        <dbReference type="ChEBI" id="CHEBI:15378"/>
        <dbReference type="ChEBI" id="CHEBI:30616"/>
        <dbReference type="ChEBI" id="CHEBI:33019"/>
        <dbReference type="ChEBI" id="CHEBI:57692"/>
        <dbReference type="ChEBI" id="CHEBI:58210"/>
        <dbReference type="EC" id="2.7.7.2"/>
    </reaction>
</comment>
<feature type="binding site" evidence="8">
    <location>
        <begin position="93"/>
        <end position="96"/>
    </location>
    <ligand>
        <name>ATP</name>
        <dbReference type="ChEBI" id="CHEBI:30616"/>
    </ligand>
</feature>
<dbReference type="SUPFAM" id="SSF158372">
    <property type="entry name" value="AF1782-like"/>
    <property type="match status" value="1"/>
</dbReference>
<feature type="domain" description="Cytidyltransferase-like" evidence="9">
    <location>
        <begin position="85"/>
        <end position="213"/>
    </location>
</feature>
<evidence type="ECO:0000256" key="5">
    <source>
        <dbReference type="ARBA" id="ARBA00022741"/>
    </source>
</evidence>
<evidence type="ECO:0000256" key="1">
    <source>
        <dbReference type="ARBA" id="ARBA00022630"/>
    </source>
</evidence>
<evidence type="ECO:0000313" key="11">
    <source>
        <dbReference type="EMBL" id="PSN90094.1"/>
    </source>
</evidence>
<evidence type="ECO:0000256" key="3">
    <source>
        <dbReference type="ARBA" id="ARBA00022679"/>
    </source>
</evidence>
<comment type="function">
    <text evidence="8">Catalyzes the transfer of the AMP portion of ATP to flavin mononucleotide (FMN) to produce flavin adenine dinucleotide (FAD) coenzyme.</text>
</comment>
<keyword evidence="6 8" id="KW-0274">FAD</keyword>
<evidence type="ECO:0000256" key="8">
    <source>
        <dbReference type="HAMAP-Rule" id="MF_02115"/>
    </source>
</evidence>
<dbReference type="PANTHER" id="PTHR43793">
    <property type="entry name" value="FAD SYNTHASE"/>
    <property type="match status" value="1"/>
</dbReference>
<evidence type="ECO:0000256" key="7">
    <source>
        <dbReference type="ARBA" id="ARBA00022840"/>
    </source>
</evidence>
<gene>
    <name evidence="8" type="primary">ribL</name>
    <name evidence="11" type="ORF">B9Q08_05460</name>
</gene>
<dbReference type="InterPro" id="IPR024902">
    <property type="entry name" value="FAD_synth_RibL"/>
</dbReference>
<evidence type="ECO:0000259" key="10">
    <source>
        <dbReference type="Pfam" id="PF04010"/>
    </source>
</evidence>
<dbReference type="GO" id="GO:0003919">
    <property type="term" value="F:FMN adenylyltransferase activity"/>
    <property type="evidence" value="ECO:0007669"/>
    <property type="project" value="UniProtKB-UniRule"/>
</dbReference>
<dbReference type="UniPathway" id="UPA00277">
    <property type="reaction ID" value="UER00407"/>
</dbReference>
<keyword evidence="3 8" id="KW-0808">Transferase</keyword>
<dbReference type="Proteomes" id="UP000240490">
    <property type="component" value="Unassembled WGS sequence"/>
</dbReference>
<comment type="caution">
    <text evidence="8">Lacks conserved residue(s) required for the propagation of feature annotation.</text>
</comment>
<keyword evidence="2 8" id="KW-0288">FMN</keyword>
<feature type="domain" description="DUF357" evidence="10">
    <location>
        <begin position="11"/>
        <end position="64"/>
    </location>
</feature>
<comment type="pathway">
    <text evidence="8">Cofactor biosynthesis; FAD biosynthesis; FAD from FMN: step 1/1.</text>
</comment>
<comment type="similarity">
    <text evidence="8">Belongs to the archaeal FAD synthase family.</text>
</comment>
<sequence length="224" mass="25317">MQDSLKNLAAKYISNVEGALKSVAHGTRIYAAVNNYLADAKHYYARGDYTVSIVCATYAEGLLDGHFLLEGREKAWEWSAKKVVVVGTFDLIHPGHIDFLWEAKKYGRVYVILARDVNVVRAKGRPPIVPEEQRLKVVESLKPVDYAILGDEKDFLKPIETIGPDIILLGPDEQYPVDKLRRELQERGIRAEVIKLPQRFADYPLSSTSQIIKRVLDVAKVNQE</sequence>
<dbReference type="InterPro" id="IPR050385">
    <property type="entry name" value="Archaeal_FAD_synthase"/>
</dbReference>
<dbReference type="GO" id="GO:0005524">
    <property type="term" value="F:ATP binding"/>
    <property type="evidence" value="ECO:0007669"/>
    <property type="project" value="UniProtKB-UniRule"/>
</dbReference>
<dbReference type="InterPro" id="IPR004821">
    <property type="entry name" value="Cyt_trans-like"/>
</dbReference>
<keyword evidence="7 8" id="KW-0067">ATP-binding</keyword>
<evidence type="ECO:0000256" key="2">
    <source>
        <dbReference type="ARBA" id="ARBA00022643"/>
    </source>
</evidence>